<reference evidence="2" key="2">
    <citation type="submission" date="2020-05" db="UniProtKB">
        <authorList>
            <consortium name="EnsemblMetazoa"/>
        </authorList>
    </citation>
    <scope>IDENTIFICATION</scope>
    <source>
        <strain evidence="2">IAEA</strain>
    </source>
</reference>
<proteinExistence type="predicted"/>
<keyword evidence="1" id="KW-1133">Transmembrane helix</keyword>
<dbReference type="EnsemblMetazoa" id="GPAI001896-RA">
    <property type="protein sequence ID" value="GPAI001896-PA"/>
    <property type="gene ID" value="GPAI001896"/>
</dbReference>
<name>A0A1A9Z2Q3_GLOPL</name>
<sequence length="148" mass="17095">MFLCNTIDTLNKHHISYHWFVSLNVRHYTNGIMYILWLSFLIVYVAICEAQFLYHQASGIGGNPYYQPSGVGQFAHPAVVDNSLRESQLPPELSKSHRFLNNPHIAAALAKDSWFTGNEMPVIDREAEKIPRDMVYKLFKNAGWIKRR</sequence>
<keyword evidence="1" id="KW-0812">Transmembrane</keyword>
<evidence type="ECO:0000313" key="2">
    <source>
        <dbReference type="EnsemblMetazoa" id="GPAI001896-PA"/>
    </source>
</evidence>
<organism evidence="2 3">
    <name type="scientific">Glossina pallidipes</name>
    <name type="common">Tsetse fly</name>
    <dbReference type="NCBI Taxonomy" id="7398"/>
    <lineage>
        <taxon>Eukaryota</taxon>
        <taxon>Metazoa</taxon>
        <taxon>Ecdysozoa</taxon>
        <taxon>Arthropoda</taxon>
        <taxon>Hexapoda</taxon>
        <taxon>Insecta</taxon>
        <taxon>Pterygota</taxon>
        <taxon>Neoptera</taxon>
        <taxon>Endopterygota</taxon>
        <taxon>Diptera</taxon>
        <taxon>Brachycera</taxon>
        <taxon>Muscomorpha</taxon>
        <taxon>Hippoboscoidea</taxon>
        <taxon>Glossinidae</taxon>
        <taxon>Glossina</taxon>
    </lineage>
</organism>
<evidence type="ECO:0000256" key="1">
    <source>
        <dbReference type="SAM" id="Phobius"/>
    </source>
</evidence>
<keyword evidence="1" id="KW-0472">Membrane</keyword>
<feature type="transmembrane region" description="Helical" evidence="1">
    <location>
        <begin position="32"/>
        <end position="54"/>
    </location>
</feature>
<dbReference type="VEuPathDB" id="VectorBase:GPAI001896"/>
<dbReference type="AlphaFoldDB" id="A0A1A9Z2Q3"/>
<keyword evidence="3" id="KW-1185">Reference proteome</keyword>
<accession>A0A1A9Z2Q3</accession>
<protein>
    <submittedName>
        <fullName evidence="2">Uncharacterized protein</fullName>
    </submittedName>
</protein>
<evidence type="ECO:0000313" key="3">
    <source>
        <dbReference type="Proteomes" id="UP000092445"/>
    </source>
</evidence>
<reference evidence="3" key="1">
    <citation type="submission" date="2014-03" db="EMBL/GenBank/DDBJ databases">
        <authorList>
            <person name="Aksoy S."/>
            <person name="Warren W."/>
            <person name="Wilson R.K."/>
        </authorList>
    </citation>
    <scope>NUCLEOTIDE SEQUENCE [LARGE SCALE GENOMIC DNA]</scope>
    <source>
        <strain evidence="3">IAEA</strain>
    </source>
</reference>
<dbReference type="Proteomes" id="UP000092445">
    <property type="component" value="Unassembled WGS sequence"/>
</dbReference>